<name>A0A7D5K6N5_9EURY</name>
<accession>A0A7D5K6N5</accession>
<dbReference type="GeneID" id="56028125"/>
<dbReference type="RefSeq" id="WP_179168474.1">
    <property type="nucleotide sequence ID" value="NZ_CP058529.1"/>
</dbReference>
<reference evidence="1 2" key="1">
    <citation type="submission" date="2020-07" db="EMBL/GenBank/DDBJ databases">
        <title>Gai3-2, isolated from salt lake.</title>
        <authorList>
            <person name="Cui H."/>
            <person name="Shi X."/>
        </authorList>
    </citation>
    <scope>NUCLEOTIDE SEQUENCE [LARGE SCALE GENOMIC DNA]</scope>
    <source>
        <strain evidence="1 2">Gai3-2</strain>
    </source>
</reference>
<protein>
    <submittedName>
        <fullName evidence="1">Uncharacterized protein</fullName>
    </submittedName>
</protein>
<dbReference type="KEGG" id="halg:HUG10_04790"/>
<evidence type="ECO:0000313" key="2">
    <source>
        <dbReference type="Proteomes" id="UP000509750"/>
    </source>
</evidence>
<gene>
    <name evidence="1" type="ORF">HUG10_04790</name>
</gene>
<evidence type="ECO:0000313" key="1">
    <source>
        <dbReference type="EMBL" id="QLG26899.1"/>
    </source>
</evidence>
<organism evidence="1 2">
    <name type="scientific">Halorarum halophilum</name>
    <dbReference type="NCBI Taxonomy" id="2743090"/>
    <lineage>
        <taxon>Archaea</taxon>
        <taxon>Methanobacteriati</taxon>
        <taxon>Methanobacteriota</taxon>
        <taxon>Stenosarchaea group</taxon>
        <taxon>Halobacteria</taxon>
        <taxon>Halobacteriales</taxon>
        <taxon>Haloferacaceae</taxon>
        <taxon>Halorarum</taxon>
    </lineage>
</organism>
<proteinExistence type="predicted"/>
<sequence>MDRRRLLLAAGSFVLLTPECASTRTTSRATGEIHDSEKLIEFGWQEESPLVGGLSPRSETRYHLAVVGSSSDNDVNRGFLRENDGEHLLTFLDETSFGTNRILALQARHSSGARYLDAESLRLDVGERIEGSISIGTAEGGATALTRETLFVRFEVGENEPTDARITVQGFDGDVTVSSE</sequence>
<dbReference type="EMBL" id="CP058529">
    <property type="protein sequence ID" value="QLG26899.1"/>
    <property type="molecule type" value="Genomic_DNA"/>
</dbReference>
<dbReference type="AlphaFoldDB" id="A0A7D5K6N5"/>
<keyword evidence="2" id="KW-1185">Reference proteome</keyword>
<dbReference type="Proteomes" id="UP000509750">
    <property type="component" value="Chromosome"/>
</dbReference>